<dbReference type="PANTHER" id="PTHR21736">
    <property type="entry name" value="VERNALIZATION-INSENSITIVE PROTEIN 3"/>
    <property type="match status" value="1"/>
</dbReference>
<dbReference type="PANTHER" id="PTHR21736:SF38">
    <property type="entry name" value="PROTEIN OBERON 3"/>
    <property type="match status" value="1"/>
</dbReference>
<keyword evidence="11" id="KW-1185">Reference proteome</keyword>
<dbReference type="OrthoDB" id="1905265at2759"/>
<dbReference type="Proteomes" id="UP000585474">
    <property type="component" value="Unassembled WGS sequence"/>
</dbReference>
<feature type="domain" description="Oberon-like PHD finger" evidence="8">
    <location>
        <begin position="272"/>
        <end position="333"/>
    </location>
</feature>
<evidence type="ECO:0000256" key="5">
    <source>
        <dbReference type="ARBA" id="ARBA00023054"/>
    </source>
</evidence>
<feature type="region of interest" description="Disordered" evidence="7">
    <location>
        <begin position="1"/>
        <end position="42"/>
    </location>
</feature>
<dbReference type="InterPro" id="IPR032535">
    <property type="entry name" value="Oberon_CC"/>
</dbReference>
<evidence type="ECO:0000256" key="2">
    <source>
        <dbReference type="ARBA" id="ARBA00022723"/>
    </source>
</evidence>
<sequence>MVILVKEENPSPDGVCGGESSQTHLPNPISEKNQENPDERIDFPEMGIDFSRESEMGYDDFESKPSKTGDYVSLDLILSHLSSCSHPFSDNPSFSLTCDDTTESYEYSVGSCGRDCEQIWNGGQGTNGSVDSQFRHGVAMSNQGGGGFPSMQGNHAINKDSYNRLYLTTSSNNHSFFPSTLQASENVRCVESLDGGRARKLSRQEGIIREVVSESIPVTLQCIQELPDEALEPMKKYLKKLIATPERKEELTLAFGLAVMSIPIGAMLRVALQGNLIKPGPGLDGPSGTTEMQFHCLGCGHASEMFGFVNDVFMSFAKDWDLETLMKELDCVREIFRGSEDYKGKKLHVMADRMLSKLESPILALNSLSLNTSVPNTSSSNGRRALHQSDTFLMGDNVIEDDMWAAVLSKEYGFDNLESFVRFKEAEARMYQPRADKARRESENYSRMVQMESDRLEEEYAKKLTKLGLKGSIPIGNTVLTGFSL</sequence>
<gene>
    <name evidence="10" type="ORF">Acr_00g0016220</name>
</gene>
<comment type="caution">
    <text evidence="10">The sequence shown here is derived from an EMBL/GenBank/DDBJ whole genome shotgun (WGS) entry which is preliminary data.</text>
</comment>
<dbReference type="GO" id="GO:0010492">
    <property type="term" value="P:maintenance of shoot apical meristem identity"/>
    <property type="evidence" value="ECO:0007669"/>
    <property type="project" value="TreeGrafter"/>
</dbReference>
<protein>
    <submittedName>
        <fullName evidence="10">Class I heat shock protein, putative</fullName>
    </submittedName>
</protein>
<evidence type="ECO:0000313" key="10">
    <source>
        <dbReference type="EMBL" id="GFS31213.1"/>
    </source>
</evidence>
<dbReference type="Pfam" id="PF16312">
    <property type="entry name" value="Oberon_cc"/>
    <property type="match status" value="1"/>
</dbReference>
<evidence type="ECO:0000256" key="7">
    <source>
        <dbReference type="SAM" id="MobiDB-lite"/>
    </source>
</evidence>
<comment type="subcellular location">
    <subcellularLocation>
        <location evidence="1">Nucleus</location>
    </subcellularLocation>
</comment>
<evidence type="ECO:0000256" key="3">
    <source>
        <dbReference type="ARBA" id="ARBA00022771"/>
    </source>
</evidence>
<keyword evidence="4" id="KW-0862">Zinc</keyword>
<evidence type="ECO:0000313" key="11">
    <source>
        <dbReference type="Proteomes" id="UP000585474"/>
    </source>
</evidence>
<dbReference type="InterPro" id="IPR032881">
    <property type="entry name" value="Oberon-like_PHD"/>
</dbReference>
<keyword evidence="10" id="KW-0346">Stress response</keyword>
<evidence type="ECO:0000259" key="9">
    <source>
        <dbReference type="Pfam" id="PF16312"/>
    </source>
</evidence>
<feature type="domain" description="Oberon coiled-coil region" evidence="9">
    <location>
        <begin position="396"/>
        <end position="470"/>
    </location>
</feature>
<accession>A0A7J0DC82</accession>
<dbReference type="AlphaFoldDB" id="A0A7J0DC82"/>
<dbReference type="GO" id="GO:0010078">
    <property type="term" value="P:maintenance of root meristem identity"/>
    <property type="evidence" value="ECO:0007669"/>
    <property type="project" value="TreeGrafter"/>
</dbReference>
<dbReference type="EMBL" id="BJWL01000139">
    <property type="protein sequence ID" value="GFS31213.1"/>
    <property type="molecule type" value="Genomic_DNA"/>
</dbReference>
<evidence type="ECO:0000256" key="6">
    <source>
        <dbReference type="ARBA" id="ARBA00023242"/>
    </source>
</evidence>
<keyword evidence="2" id="KW-0479">Metal-binding</keyword>
<feature type="compositionally biased region" description="Basic and acidic residues" evidence="7">
    <location>
        <begin position="32"/>
        <end position="42"/>
    </location>
</feature>
<keyword evidence="3" id="KW-0863">Zinc-finger</keyword>
<keyword evidence="5" id="KW-0175">Coiled coil</keyword>
<dbReference type="GO" id="GO:0005634">
    <property type="term" value="C:nucleus"/>
    <property type="evidence" value="ECO:0007669"/>
    <property type="project" value="UniProtKB-SubCell"/>
</dbReference>
<dbReference type="InterPro" id="IPR004082">
    <property type="entry name" value="OBERON"/>
</dbReference>
<dbReference type="GO" id="GO:0010468">
    <property type="term" value="P:regulation of gene expression"/>
    <property type="evidence" value="ECO:0007669"/>
    <property type="project" value="TreeGrafter"/>
</dbReference>
<evidence type="ECO:0000256" key="1">
    <source>
        <dbReference type="ARBA" id="ARBA00004123"/>
    </source>
</evidence>
<reference evidence="11" key="1">
    <citation type="submission" date="2019-07" db="EMBL/GenBank/DDBJ databases">
        <title>De Novo Assembly of kiwifruit Actinidia rufa.</title>
        <authorList>
            <person name="Sugita-Konishi S."/>
            <person name="Sato K."/>
            <person name="Mori E."/>
            <person name="Abe Y."/>
            <person name="Kisaki G."/>
            <person name="Hamano K."/>
            <person name="Suezawa K."/>
            <person name="Otani M."/>
            <person name="Fukuda T."/>
            <person name="Manabe T."/>
            <person name="Gomi K."/>
            <person name="Tabuchi M."/>
            <person name="Akimitsu K."/>
            <person name="Kataoka I."/>
        </authorList>
    </citation>
    <scope>NUCLEOTIDE SEQUENCE [LARGE SCALE GENOMIC DNA]</scope>
    <source>
        <strain evidence="11">cv. Fuchu</strain>
    </source>
</reference>
<evidence type="ECO:0000259" key="8">
    <source>
        <dbReference type="Pfam" id="PF07227"/>
    </source>
</evidence>
<evidence type="ECO:0000256" key="4">
    <source>
        <dbReference type="ARBA" id="ARBA00022833"/>
    </source>
</evidence>
<keyword evidence="6" id="KW-0539">Nucleus</keyword>
<dbReference type="Pfam" id="PF07227">
    <property type="entry name" value="PHD_Oberon"/>
    <property type="match status" value="1"/>
</dbReference>
<name>A0A7J0DC82_9ERIC</name>
<dbReference type="GO" id="GO:0010071">
    <property type="term" value="P:root meristem specification"/>
    <property type="evidence" value="ECO:0007669"/>
    <property type="project" value="TreeGrafter"/>
</dbReference>
<dbReference type="GO" id="GO:0008270">
    <property type="term" value="F:zinc ion binding"/>
    <property type="evidence" value="ECO:0007669"/>
    <property type="project" value="UniProtKB-KW"/>
</dbReference>
<organism evidence="10 11">
    <name type="scientific">Actinidia rufa</name>
    <dbReference type="NCBI Taxonomy" id="165716"/>
    <lineage>
        <taxon>Eukaryota</taxon>
        <taxon>Viridiplantae</taxon>
        <taxon>Streptophyta</taxon>
        <taxon>Embryophyta</taxon>
        <taxon>Tracheophyta</taxon>
        <taxon>Spermatophyta</taxon>
        <taxon>Magnoliopsida</taxon>
        <taxon>eudicotyledons</taxon>
        <taxon>Gunneridae</taxon>
        <taxon>Pentapetalae</taxon>
        <taxon>asterids</taxon>
        <taxon>Ericales</taxon>
        <taxon>Actinidiaceae</taxon>
        <taxon>Actinidia</taxon>
    </lineage>
</organism>
<proteinExistence type="predicted"/>